<evidence type="ECO:0000313" key="10">
    <source>
        <dbReference type="Proteomes" id="UP000054630"/>
    </source>
</evidence>
<feature type="transmembrane region" description="Helical" evidence="7">
    <location>
        <begin position="183"/>
        <end position="206"/>
    </location>
</feature>
<evidence type="ECO:0000256" key="3">
    <source>
        <dbReference type="ARBA" id="ARBA00022448"/>
    </source>
</evidence>
<dbReference type="InterPro" id="IPR005828">
    <property type="entry name" value="MFS_sugar_transport-like"/>
</dbReference>
<feature type="transmembrane region" description="Helical" evidence="7">
    <location>
        <begin position="124"/>
        <end position="144"/>
    </location>
</feature>
<protein>
    <submittedName>
        <fullName evidence="9">Proton myo-inositol cotransporter</fullName>
    </submittedName>
</protein>
<feature type="transmembrane region" description="Helical" evidence="7">
    <location>
        <begin position="58"/>
        <end position="77"/>
    </location>
</feature>
<keyword evidence="4 7" id="KW-0812">Transmembrane</keyword>
<dbReference type="PRINTS" id="PR00171">
    <property type="entry name" value="SUGRTRNSPORT"/>
</dbReference>
<feature type="transmembrane region" description="Helical" evidence="7">
    <location>
        <begin position="97"/>
        <end position="117"/>
    </location>
</feature>
<dbReference type="InterPro" id="IPR005829">
    <property type="entry name" value="Sugar_transporter_CS"/>
</dbReference>
<keyword evidence="6 7" id="KW-0472">Membrane</keyword>
<gene>
    <name evidence="9" type="primary">SLC2A13</name>
    <name evidence="9" type="ORF">T07_12243</name>
</gene>
<dbReference type="InterPro" id="IPR036259">
    <property type="entry name" value="MFS_trans_sf"/>
</dbReference>
<dbReference type="InterPro" id="IPR020846">
    <property type="entry name" value="MFS_dom"/>
</dbReference>
<dbReference type="AlphaFoldDB" id="A0A0V0RS94"/>
<dbReference type="InterPro" id="IPR003663">
    <property type="entry name" value="Sugar/inositol_transpt"/>
</dbReference>
<feature type="transmembrane region" description="Helical" evidence="7">
    <location>
        <begin position="548"/>
        <end position="566"/>
    </location>
</feature>
<feature type="transmembrane region" description="Helical" evidence="7">
    <location>
        <begin position="339"/>
        <end position="362"/>
    </location>
</feature>
<dbReference type="SUPFAM" id="SSF103473">
    <property type="entry name" value="MFS general substrate transporter"/>
    <property type="match status" value="1"/>
</dbReference>
<evidence type="ECO:0000256" key="1">
    <source>
        <dbReference type="ARBA" id="ARBA00004141"/>
    </source>
</evidence>
<keyword evidence="5 7" id="KW-1133">Transmembrane helix</keyword>
<dbReference type="STRING" id="6336.A0A0V0RS94"/>
<dbReference type="PROSITE" id="PS00217">
    <property type="entry name" value="SUGAR_TRANSPORT_2"/>
    <property type="match status" value="1"/>
</dbReference>
<dbReference type="EMBL" id="JYDL01000090">
    <property type="protein sequence ID" value="KRX17256.1"/>
    <property type="molecule type" value="Genomic_DNA"/>
</dbReference>
<dbReference type="GO" id="GO:0016324">
    <property type="term" value="C:apical plasma membrane"/>
    <property type="evidence" value="ECO:0007669"/>
    <property type="project" value="TreeGrafter"/>
</dbReference>
<dbReference type="Proteomes" id="UP000054630">
    <property type="component" value="Unassembled WGS sequence"/>
</dbReference>
<dbReference type="PROSITE" id="PS00216">
    <property type="entry name" value="SUGAR_TRANSPORT_1"/>
    <property type="match status" value="1"/>
</dbReference>
<feature type="transmembrane region" description="Helical" evidence="7">
    <location>
        <begin position="478"/>
        <end position="503"/>
    </location>
</feature>
<dbReference type="PANTHER" id="PTHR48020">
    <property type="entry name" value="PROTON MYO-INOSITOL COTRANSPORTER"/>
    <property type="match status" value="1"/>
</dbReference>
<evidence type="ECO:0000256" key="6">
    <source>
        <dbReference type="ARBA" id="ARBA00023136"/>
    </source>
</evidence>
<evidence type="ECO:0000259" key="8">
    <source>
        <dbReference type="PROSITE" id="PS50850"/>
    </source>
</evidence>
<feature type="transmembrane region" description="Helical" evidence="7">
    <location>
        <begin position="212"/>
        <end position="234"/>
    </location>
</feature>
<feature type="transmembrane region" description="Helical" evidence="7">
    <location>
        <begin position="150"/>
        <end position="171"/>
    </location>
</feature>
<feature type="non-terminal residue" evidence="9">
    <location>
        <position position="1"/>
    </location>
</feature>
<comment type="caution">
    <text evidence="9">The sequence shown here is derived from an EMBL/GenBank/DDBJ whole genome shotgun (WGS) entry which is preliminary data.</text>
</comment>
<evidence type="ECO:0000256" key="2">
    <source>
        <dbReference type="ARBA" id="ARBA00010992"/>
    </source>
</evidence>
<proteinExistence type="inferred from homology"/>
<feature type="domain" description="Major facilitator superfamily (MFS) profile" evidence="8">
    <location>
        <begin position="59"/>
        <end position="570"/>
    </location>
</feature>
<keyword evidence="10" id="KW-1185">Reference proteome</keyword>
<accession>A0A0V0RS94</accession>
<dbReference type="InterPro" id="IPR050814">
    <property type="entry name" value="Myo-inositol_Transporter"/>
</dbReference>
<organism evidence="9 10">
    <name type="scientific">Trichinella nelsoni</name>
    <dbReference type="NCBI Taxonomy" id="6336"/>
    <lineage>
        <taxon>Eukaryota</taxon>
        <taxon>Metazoa</taxon>
        <taxon>Ecdysozoa</taxon>
        <taxon>Nematoda</taxon>
        <taxon>Enoplea</taxon>
        <taxon>Dorylaimia</taxon>
        <taxon>Trichinellida</taxon>
        <taxon>Trichinellidae</taxon>
        <taxon>Trichinella</taxon>
    </lineage>
</organism>
<comment type="similarity">
    <text evidence="2">Belongs to the major facilitator superfamily. Sugar transporter (TC 2.A.1.1) family.</text>
</comment>
<dbReference type="Pfam" id="PF00083">
    <property type="entry name" value="Sugar_tr"/>
    <property type="match status" value="2"/>
</dbReference>
<sequence length="624" mass="69738">LHIFYSICIILTSDKVQFLLKIRFLRLQTNNMQLIDEVDTDQEDGPLGKRRISSTMHMATMFAALGGLLFGFHTGGISSAMVAIKQKIQLDHFWQELLVSITVGVAALSSLVGGALADCFGRKFVIRCAGFIFLLGSILFIGATDKTSLLISRIIIGLATGLTCSSVPLYIAECSPAHSRGFLVSMNSVFITGGNFISNFLCAAFGSYSGNGWRYAFAFACVPALLQVIFFHFLPESPLWYLDHGRVLDARDALKRLRPNLLDANKEYELIKARNDRDEQMFLEKGRPSIWTMLKSLHYIGIFMLGMSMFMFQQICGINAVLYYSATIIQMAGVETVGISLWLAAASSGLYFICTIVSLLLVERFRRRLLMLGSLLMVFISLIIIASGFHLIANSSPEITIHDETTQSTVCGGFLTCESCVNSQRCGFCYENRVDKNGSCLPTTDNTFQYSAVGKCSREDNAFGPAIWAPEWCPSEYAWIPIVGLLAYLISFAPGLGMMPWVVNAELYPRWLRSIGVSLATTANFLFNLIVTLPFLSTVDLLGKSGTFYLFTFFTLCALVTFFLFLPETSGRHLLSPEEIQWRLYSFQQKPFNSTSHGSNSNFRYMKIRAHNRQFYNEDEESSE</sequence>
<feature type="transmembrane region" description="Helical" evidence="7">
    <location>
        <begin position="297"/>
        <end position="324"/>
    </location>
</feature>
<dbReference type="GO" id="GO:0005366">
    <property type="term" value="F:myo-inositol:proton symporter activity"/>
    <property type="evidence" value="ECO:0007669"/>
    <property type="project" value="TreeGrafter"/>
</dbReference>
<evidence type="ECO:0000256" key="7">
    <source>
        <dbReference type="SAM" id="Phobius"/>
    </source>
</evidence>
<reference evidence="9 10" key="1">
    <citation type="submission" date="2015-01" db="EMBL/GenBank/DDBJ databases">
        <title>Evolution of Trichinella species and genotypes.</title>
        <authorList>
            <person name="Korhonen P.K."/>
            <person name="Edoardo P."/>
            <person name="Giuseppe L.R."/>
            <person name="Gasser R.B."/>
        </authorList>
    </citation>
    <scope>NUCLEOTIDE SEQUENCE [LARGE SCALE GENOMIC DNA]</scope>
    <source>
        <strain evidence="9">ISS37</strain>
    </source>
</reference>
<keyword evidence="3" id="KW-0813">Transport</keyword>
<dbReference type="OrthoDB" id="4142200at2759"/>
<evidence type="ECO:0000313" key="9">
    <source>
        <dbReference type="EMBL" id="KRX17256.1"/>
    </source>
</evidence>
<feature type="transmembrane region" description="Helical" evidence="7">
    <location>
        <begin position="515"/>
        <end position="536"/>
    </location>
</feature>
<dbReference type="PANTHER" id="PTHR48020:SF12">
    <property type="entry name" value="PROTON MYO-INOSITOL COTRANSPORTER"/>
    <property type="match status" value="1"/>
</dbReference>
<feature type="transmembrane region" description="Helical" evidence="7">
    <location>
        <begin position="369"/>
        <end position="393"/>
    </location>
</feature>
<evidence type="ECO:0000256" key="5">
    <source>
        <dbReference type="ARBA" id="ARBA00022989"/>
    </source>
</evidence>
<evidence type="ECO:0000256" key="4">
    <source>
        <dbReference type="ARBA" id="ARBA00022692"/>
    </source>
</evidence>
<name>A0A0V0RS94_9BILA</name>
<dbReference type="Gene3D" id="1.20.1250.20">
    <property type="entry name" value="MFS general substrate transporter like domains"/>
    <property type="match status" value="2"/>
</dbReference>
<comment type="subcellular location">
    <subcellularLocation>
        <location evidence="1">Membrane</location>
        <topology evidence="1">Multi-pass membrane protein</topology>
    </subcellularLocation>
</comment>
<dbReference type="PROSITE" id="PS50850">
    <property type="entry name" value="MFS"/>
    <property type="match status" value="1"/>
</dbReference>